<accession>S2DJI3</accession>
<proteinExistence type="predicted"/>
<gene>
    <name evidence="1" type="ORF">A33Q_4224</name>
</gene>
<protein>
    <submittedName>
        <fullName evidence="1">Uncharacterized protein</fullName>
    </submittedName>
</protein>
<keyword evidence="2" id="KW-1185">Reference proteome</keyword>
<dbReference type="Proteomes" id="UP000006073">
    <property type="component" value="Unassembled WGS sequence"/>
</dbReference>
<sequence length="41" mass="4787">MSGHLGILNPIFLKQMLIKKPARFWKPGRSYTFKNNTLILI</sequence>
<evidence type="ECO:0000313" key="2">
    <source>
        <dbReference type="Proteomes" id="UP000006073"/>
    </source>
</evidence>
<comment type="caution">
    <text evidence="1">The sequence shown here is derived from an EMBL/GenBank/DDBJ whole genome shotgun (WGS) entry which is preliminary data.</text>
</comment>
<dbReference type="AlphaFoldDB" id="S2DJI3"/>
<name>S2DJI3_INDAL</name>
<reference evidence="1 2" key="1">
    <citation type="journal article" date="2013" name="Genome Announc.">
        <title>Draft Genome Sequence of Indibacter alkaliphilus Strain LW1T, Isolated from Lonar Lake, a Haloalkaline Lake in the Buldana District of Maharashtra, India.</title>
        <authorList>
            <person name="Singh A."/>
            <person name="Kumar Jangir P."/>
            <person name="Sharma R."/>
            <person name="Singh A."/>
            <person name="Kumar Pinnaka A."/>
            <person name="Shivaji S."/>
        </authorList>
    </citation>
    <scope>NUCLEOTIDE SEQUENCE [LARGE SCALE GENOMIC DNA]</scope>
    <source>
        <strain evidence="2">CCUG 57479 / KCTC 22604 / LW1</strain>
    </source>
</reference>
<dbReference type="EMBL" id="ALWO02000052">
    <property type="protein sequence ID" value="EOZ92131.1"/>
    <property type="molecule type" value="Genomic_DNA"/>
</dbReference>
<evidence type="ECO:0000313" key="1">
    <source>
        <dbReference type="EMBL" id="EOZ92131.1"/>
    </source>
</evidence>
<organism evidence="1 2">
    <name type="scientific">Indibacter alkaliphilus (strain CCUG 57479 / KCTC 22604 / LW1)</name>
    <dbReference type="NCBI Taxonomy" id="1189612"/>
    <lineage>
        <taxon>Bacteria</taxon>
        <taxon>Pseudomonadati</taxon>
        <taxon>Bacteroidota</taxon>
        <taxon>Cytophagia</taxon>
        <taxon>Cytophagales</taxon>
        <taxon>Cyclobacteriaceae</taxon>
    </lineage>
</organism>